<reference evidence="2 3" key="1">
    <citation type="submission" date="2020-08" db="EMBL/GenBank/DDBJ databases">
        <title>Genome sequence of Diaphorobacter aerolatus KACC 16536T.</title>
        <authorList>
            <person name="Hyun D.-W."/>
            <person name="Bae J.-W."/>
        </authorList>
    </citation>
    <scope>NUCLEOTIDE SEQUENCE [LARGE SCALE GENOMIC DNA]</scope>
    <source>
        <strain evidence="2 3">KACC 16536</strain>
    </source>
</reference>
<feature type="region of interest" description="Disordered" evidence="1">
    <location>
        <begin position="1"/>
        <end position="51"/>
    </location>
</feature>
<evidence type="ECO:0000313" key="3">
    <source>
        <dbReference type="Proteomes" id="UP000516028"/>
    </source>
</evidence>
<evidence type="ECO:0000313" key="2">
    <source>
        <dbReference type="EMBL" id="QNP48940.1"/>
    </source>
</evidence>
<sequence>MNHLMNPTSAAPPPAPAEETQEPAKPGQPDFPDTEPYIPPEPLFVPPRRFPEDAPERTAWAVRVA</sequence>
<accession>A0A7H0GKX4</accession>
<proteinExistence type="predicted"/>
<gene>
    <name evidence="2" type="ORF">H9K75_01715</name>
</gene>
<evidence type="ECO:0000256" key="1">
    <source>
        <dbReference type="SAM" id="MobiDB-lite"/>
    </source>
</evidence>
<dbReference type="RefSeq" id="WP_187724532.1">
    <property type="nucleotide sequence ID" value="NZ_CP060783.1"/>
</dbReference>
<dbReference type="KEGG" id="daer:H9K75_01715"/>
<organism evidence="2 3">
    <name type="scientific">Diaphorobacter aerolatus</name>
    <dbReference type="NCBI Taxonomy" id="1288495"/>
    <lineage>
        <taxon>Bacteria</taxon>
        <taxon>Pseudomonadati</taxon>
        <taxon>Pseudomonadota</taxon>
        <taxon>Betaproteobacteria</taxon>
        <taxon>Burkholderiales</taxon>
        <taxon>Comamonadaceae</taxon>
        <taxon>Diaphorobacter</taxon>
    </lineage>
</organism>
<keyword evidence="3" id="KW-1185">Reference proteome</keyword>
<dbReference type="Proteomes" id="UP000516028">
    <property type="component" value="Chromosome"/>
</dbReference>
<dbReference type="EMBL" id="CP060783">
    <property type="protein sequence ID" value="QNP48940.1"/>
    <property type="molecule type" value="Genomic_DNA"/>
</dbReference>
<name>A0A7H0GKX4_9BURK</name>
<dbReference type="AlphaFoldDB" id="A0A7H0GKX4"/>
<protein>
    <submittedName>
        <fullName evidence="2">Uncharacterized protein</fullName>
    </submittedName>
</protein>